<feature type="region of interest" description="Disordered" evidence="3">
    <location>
        <begin position="326"/>
        <end position="352"/>
    </location>
</feature>
<dbReference type="InterPro" id="IPR009078">
    <property type="entry name" value="Ferritin-like_SF"/>
</dbReference>
<keyword evidence="2 4" id="KW-0503">Monooxygenase</keyword>
<evidence type="ECO:0000256" key="2">
    <source>
        <dbReference type="ARBA" id="ARBA00023033"/>
    </source>
</evidence>
<dbReference type="AlphaFoldDB" id="Q9EZN7"/>
<gene>
    <name evidence="4" type="primary">tbc2E</name>
</gene>
<evidence type="ECO:0000313" key="4">
    <source>
        <dbReference type="EMBL" id="AAG40798.1"/>
    </source>
</evidence>
<sequence>MTTQAEVLKPLKTWSHLAARRRKPSEYEIVSTNLHYTTDNPDAPFELDPNFEMAQWFKRNRNASPLTHPDWNAFRDPDELVYRTYNMLQDGQETYVFGLLDQFSERGHDAMLERTWAGTLARLYTPVRYLFHTLQMGSAYLTQLAPASTISNCAAYQTADSLRWLTHTAYRTKELSQTFSDFGFGTDERRYWEQDPAWQGWRKLVEHALVAWDWAECFVALSLVVRPAVEEAVLRSLGEAARHNGDTLLGLLTDAQLADAQRHRRWAGALVRMALEQPGNREVITGWLAKWEPLADEAIVAYCSALPEAPAAQARATAAVREFTAQPRPVKPDSPGDIIQPNPWPTTHWNRR</sequence>
<protein>
    <submittedName>
        <fullName evidence="4">Tbc2E monooxygenase</fullName>
    </submittedName>
</protein>
<name>Q9EZN7_BURCE</name>
<dbReference type="GO" id="GO:0016709">
    <property type="term" value="F:oxidoreductase activity, acting on paired donors, with incorporation or reduction of molecular oxygen, NAD(P)H as one donor, and incorporation of one atom of oxygen"/>
    <property type="evidence" value="ECO:0007669"/>
    <property type="project" value="InterPro"/>
</dbReference>
<dbReference type="InterPro" id="IPR003430">
    <property type="entry name" value="Phenol_Hydrox"/>
</dbReference>
<evidence type="ECO:0000256" key="1">
    <source>
        <dbReference type="ARBA" id="ARBA00023002"/>
    </source>
</evidence>
<dbReference type="InterPro" id="IPR012078">
    <property type="entry name" value="MP_mOase_hydro"/>
</dbReference>
<organism evidence="4">
    <name type="scientific">Burkholderia cepacia</name>
    <name type="common">Pseudomonas cepacia</name>
    <dbReference type="NCBI Taxonomy" id="292"/>
    <lineage>
        <taxon>Bacteria</taxon>
        <taxon>Pseudomonadati</taxon>
        <taxon>Pseudomonadota</taxon>
        <taxon>Betaproteobacteria</taxon>
        <taxon>Burkholderiales</taxon>
        <taxon>Burkholderiaceae</taxon>
        <taxon>Burkholderia</taxon>
        <taxon>Burkholderia cepacia complex</taxon>
    </lineage>
</organism>
<evidence type="ECO:0000256" key="3">
    <source>
        <dbReference type="SAM" id="MobiDB-lite"/>
    </source>
</evidence>
<reference evidence="4" key="1">
    <citation type="journal article" date="2001" name="Appl. Environ. Microbiol.">
        <title>Genetic and functional analysis of the tbc operons for catabolism of alkyl- and chloroaromatic compounds in Burkholderia sp. strain JS150.</title>
        <authorList>
            <person name="Kahng H.Y."/>
            <person name="Malinverni J.C."/>
            <person name="Majko M.M."/>
            <person name="Kukor J.J."/>
        </authorList>
    </citation>
    <scope>NUCLEOTIDE SEQUENCE</scope>
    <source>
        <strain evidence="4">JS150</strain>
    </source>
</reference>
<dbReference type="Pfam" id="PF02332">
    <property type="entry name" value="Phenol_Hydrox"/>
    <property type="match status" value="1"/>
</dbReference>
<dbReference type="CDD" id="cd01058">
    <property type="entry name" value="AAMH_B"/>
    <property type="match status" value="1"/>
</dbReference>
<dbReference type="Gene3D" id="1.10.620.20">
    <property type="entry name" value="Ribonucleotide Reductase, subunit A"/>
    <property type="match status" value="1"/>
</dbReference>
<proteinExistence type="predicted"/>
<dbReference type="SUPFAM" id="SSF47240">
    <property type="entry name" value="Ferritin-like"/>
    <property type="match status" value="1"/>
</dbReference>
<dbReference type="InterPro" id="IPR012348">
    <property type="entry name" value="RNR-like"/>
</dbReference>
<dbReference type="PIRSF" id="PIRSF000040">
    <property type="entry name" value="MMOH_comp"/>
    <property type="match status" value="1"/>
</dbReference>
<keyword evidence="1" id="KW-0560">Oxidoreductase</keyword>
<accession>Q9EZN7</accession>
<dbReference type="EMBL" id="AF282898">
    <property type="protein sequence ID" value="AAG40798.1"/>
    <property type="molecule type" value="Genomic_DNA"/>
</dbReference>